<proteinExistence type="predicted"/>
<dbReference type="STRING" id="555088.DealDRAFT_1332"/>
<comment type="caution">
    <text evidence="1">The sequence shown here is derived from an EMBL/GenBank/DDBJ whole genome shotgun (WGS) entry which is preliminary data.</text>
</comment>
<keyword evidence="2" id="KW-1185">Reference proteome</keyword>
<dbReference type="Proteomes" id="UP000006443">
    <property type="component" value="Unassembled WGS sequence"/>
</dbReference>
<gene>
    <name evidence="1" type="ORF">DealDRAFT_1332</name>
</gene>
<evidence type="ECO:0000313" key="1">
    <source>
        <dbReference type="EMBL" id="EEG77612.1"/>
    </source>
</evidence>
<organism evidence="1 2">
    <name type="scientific">Dethiobacter alkaliphilus AHT 1</name>
    <dbReference type="NCBI Taxonomy" id="555088"/>
    <lineage>
        <taxon>Bacteria</taxon>
        <taxon>Bacillati</taxon>
        <taxon>Bacillota</taxon>
        <taxon>Dethiobacteria</taxon>
        <taxon>Dethiobacterales</taxon>
        <taxon>Dethiobacteraceae</taxon>
        <taxon>Dethiobacter</taxon>
    </lineage>
</organism>
<name>C0GFS3_DETAL</name>
<reference evidence="1 2" key="1">
    <citation type="submission" date="2009-02" db="EMBL/GenBank/DDBJ databases">
        <title>Sequencing of the draft genome and assembly of Dethiobacter alkaliphilus AHT 1.</title>
        <authorList>
            <consortium name="US DOE Joint Genome Institute (JGI-PGF)"/>
            <person name="Lucas S."/>
            <person name="Copeland A."/>
            <person name="Lapidus A."/>
            <person name="Glavina del Rio T."/>
            <person name="Dalin E."/>
            <person name="Tice H."/>
            <person name="Bruce D."/>
            <person name="Goodwin L."/>
            <person name="Pitluck S."/>
            <person name="Larimer F."/>
            <person name="Land M.L."/>
            <person name="Hauser L."/>
            <person name="Muyzer G."/>
        </authorList>
    </citation>
    <scope>NUCLEOTIDE SEQUENCE [LARGE SCALE GENOMIC DNA]</scope>
    <source>
        <strain evidence="1 2">AHT 1</strain>
    </source>
</reference>
<dbReference type="EMBL" id="ACJM01000006">
    <property type="protein sequence ID" value="EEG77612.1"/>
    <property type="molecule type" value="Genomic_DNA"/>
</dbReference>
<sequence length="65" mass="7298">MHKKRIITSGAGLLMMLALLTVFLSPAGETVQAFNKTNLIRVAEVHEVDGEFLFRRVAPVYDFHP</sequence>
<accession>C0GFS3</accession>
<evidence type="ECO:0000313" key="2">
    <source>
        <dbReference type="Proteomes" id="UP000006443"/>
    </source>
</evidence>
<protein>
    <submittedName>
        <fullName evidence="1">Uncharacterized protein</fullName>
    </submittedName>
</protein>
<dbReference type="AlphaFoldDB" id="C0GFS3"/>
<dbReference type="RefSeq" id="WP_008516007.1">
    <property type="nucleotide sequence ID" value="NZ_ACJM01000006.1"/>
</dbReference>